<dbReference type="SUPFAM" id="SSF55486">
    <property type="entry name" value="Metalloproteases ('zincins'), catalytic domain"/>
    <property type="match status" value="1"/>
</dbReference>
<dbReference type="InterPro" id="IPR022472">
    <property type="entry name" value="VPLPA-CTERM"/>
</dbReference>
<protein>
    <submittedName>
        <fullName evidence="2">Uncharacterized protein</fullName>
    </submittedName>
</protein>
<evidence type="ECO:0000313" key="2">
    <source>
        <dbReference type="EMBL" id="GMG82055.1"/>
    </source>
</evidence>
<dbReference type="InterPro" id="IPR024079">
    <property type="entry name" value="MetalloPept_cat_dom_sf"/>
</dbReference>
<organism evidence="2 3">
    <name type="scientific">Paralimibaculum aggregatum</name>
    <dbReference type="NCBI Taxonomy" id="3036245"/>
    <lineage>
        <taxon>Bacteria</taxon>
        <taxon>Pseudomonadati</taxon>
        <taxon>Pseudomonadota</taxon>
        <taxon>Alphaproteobacteria</taxon>
        <taxon>Rhodobacterales</taxon>
        <taxon>Paracoccaceae</taxon>
        <taxon>Paralimibaculum</taxon>
    </lineage>
</organism>
<keyword evidence="3" id="KW-1185">Reference proteome</keyword>
<dbReference type="EMBL" id="BSYI01000007">
    <property type="protein sequence ID" value="GMG82055.1"/>
    <property type="molecule type" value="Genomic_DNA"/>
</dbReference>
<comment type="caution">
    <text evidence="2">The sequence shown here is derived from an EMBL/GenBank/DDBJ whole genome shotgun (WGS) entry which is preliminary data.</text>
</comment>
<feature type="signal peptide" evidence="1">
    <location>
        <begin position="1"/>
        <end position="27"/>
    </location>
</feature>
<dbReference type="Gene3D" id="3.40.390.10">
    <property type="entry name" value="Collagenase (Catalytic Domain)"/>
    <property type="match status" value="1"/>
</dbReference>
<dbReference type="NCBIfam" id="TIGR03370">
    <property type="entry name" value="VPLPA-CTERM"/>
    <property type="match status" value="1"/>
</dbReference>
<evidence type="ECO:0000256" key="1">
    <source>
        <dbReference type="SAM" id="SignalP"/>
    </source>
</evidence>
<dbReference type="Proteomes" id="UP001239909">
    <property type="component" value="Unassembled WGS sequence"/>
</dbReference>
<reference evidence="2 3" key="1">
    <citation type="submission" date="2023-04" db="EMBL/GenBank/DDBJ databases">
        <title>Marinoamorphus aggregata gen. nov., sp. Nov., isolate from tissue of brittle star Ophioplocus japonicus.</title>
        <authorList>
            <person name="Kawano K."/>
            <person name="Sawayama S."/>
            <person name="Nakagawa S."/>
        </authorList>
    </citation>
    <scope>NUCLEOTIDE SEQUENCE [LARGE SCALE GENOMIC DNA]</scope>
    <source>
        <strain evidence="2 3">NKW23</strain>
    </source>
</reference>
<evidence type="ECO:0000313" key="3">
    <source>
        <dbReference type="Proteomes" id="UP001239909"/>
    </source>
</evidence>
<gene>
    <name evidence="2" type="ORF">LNKW23_12680</name>
</gene>
<accession>A0ABQ6LIJ8</accession>
<name>A0ABQ6LIJ8_9RHOB</name>
<proteinExistence type="predicted"/>
<sequence length="317" mass="32252">MYHRATKQPAAATALAAALAVAAGAPAGALTINLSEITNGNTYPIIGGTAEAAPALQGGGTLASVIQAAADYWETVILSPGTLNVYFGWSNLSGSTLATATQYTVARDFNGNPDGGPSGKDGVIEFDNSGRTWFADSTPFDNSEYMAFFEPMVDLGGGEMSLGREYGSPTGFAVGAHDLFTVALHEIGHQLGFSDLGQPIDDQFYDGTGAPGGTVGYVDIGPFEGADLTLSGEPGSASPHLAHSMALMNPSISTGERRYASDVDVAAIHTLSQFGSVDYNAAAIGAGAEGTIPLPASLVLLLSGLGAIGAMRARRAA</sequence>
<feature type="chain" id="PRO_5045436562" evidence="1">
    <location>
        <begin position="28"/>
        <end position="317"/>
    </location>
</feature>
<dbReference type="RefSeq" id="WP_285670799.1">
    <property type="nucleotide sequence ID" value="NZ_BSYI01000007.1"/>
</dbReference>
<keyword evidence="1" id="KW-0732">Signal</keyword>